<dbReference type="InterPro" id="IPR036259">
    <property type="entry name" value="MFS_trans_sf"/>
</dbReference>
<feature type="transmembrane region" description="Helical" evidence="6">
    <location>
        <begin position="226"/>
        <end position="247"/>
    </location>
</feature>
<feature type="transmembrane region" description="Helical" evidence="6">
    <location>
        <begin position="379"/>
        <end position="403"/>
    </location>
</feature>
<dbReference type="Pfam" id="PF11700">
    <property type="entry name" value="ATG22"/>
    <property type="match status" value="1"/>
</dbReference>
<feature type="transmembrane region" description="Helical" evidence="6">
    <location>
        <begin position="127"/>
        <end position="145"/>
    </location>
</feature>
<protein>
    <submittedName>
        <fullName evidence="8">MFS transporter</fullName>
    </submittedName>
</protein>
<evidence type="ECO:0000256" key="5">
    <source>
        <dbReference type="ARBA" id="ARBA00023136"/>
    </source>
</evidence>
<feature type="transmembrane region" description="Helical" evidence="6">
    <location>
        <begin position="290"/>
        <end position="313"/>
    </location>
</feature>
<evidence type="ECO:0000256" key="1">
    <source>
        <dbReference type="ARBA" id="ARBA00004651"/>
    </source>
</evidence>
<dbReference type="InterPro" id="IPR020846">
    <property type="entry name" value="MFS_dom"/>
</dbReference>
<evidence type="ECO:0000313" key="8">
    <source>
        <dbReference type="EMBL" id="TXK04035.1"/>
    </source>
</evidence>
<feature type="transmembrane region" description="Helical" evidence="6">
    <location>
        <begin position="46"/>
        <end position="66"/>
    </location>
</feature>
<evidence type="ECO:0000256" key="4">
    <source>
        <dbReference type="ARBA" id="ARBA00022989"/>
    </source>
</evidence>
<organism evidence="8 9">
    <name type="scientific">Microbacterium mitrae</name>
    <dbReference type="NCBI Taxonomy" id="664640"/>
    <lineage>
        <taxon>Bacteria</taxon>
        <taxon>Bacillati</taxon>
        <taxon>Actinomycetota</taxon>
        <taxon>Actinomycetes</taxon>
        <taxon>Micrococcales</taxon>
        <taxon>Microbacteriaceae</taxon>
        <taxon>Microbacterium</taxon>
    </lineage>
</organism>
<accession>A0A5C8HLC4</accession>
<dbReference type="EMBL" id="VRSW01000003">
    <property type="protein sequence ID" value="TXK04035.1"/>
    <property type="molecule type" value="Genomic_DNA"/>
</dbReference>
<dbReference type="PANTHER" id="PTHR23519">
    <property type="entry name" value="AUTOPHAGY-RELATED PROTEIN 22"/>
    <property type="match status" value="1"/>
</dbReference>
<dbReference type="InterPro" id="IPR024671">
    <property type="entry name" value="Atg22-like"/>
</dbReference>
<feature type="domain" description="Major facilitator superfamily (MFS) profile" evidence="7">
    <location>
        <begin position="289"/>
        <end position="476"/>
    </location>
</feature>
<keyword evidence="5 6" id="KW-0472">Membrane</keyword>
<keyword evidence="2" id="KW-0813">Transport</keyword>
<keyword evidence="4 6" id="KW-1133">Transmembrane helix</keyword>
<feature type="transmembrane region" description="Helical" evidence="6">
    <location>
        <begin position="355"/>
        <end position="373"/>
    </location>
</feature>
<dbReference type="PROSITE" id="PS50850">
    <property type="entry name" value="MFS"/>
    <property type="match status" value="1"/>
</dbReference>
<keyword evidence="3 6" id="KW-0812">Transmembrane</keyword>
<keyword evidence="9" id="KW-1185">Reference proteome</keyword>
<evidence type="ECO:0000259" key="7">
    <source>
        <dbReference type="PROSITE" id="PS50850"/>
    </source>
</evidence>
<dbReference type="GO" id="GO:0005886">
    <property type="term" value="C:plasma membrane"/>
    <property type="evidence" value="ECO:0007669"/>
    <property type="project" value="UniProtKB-SubCell"/>
</dbReference>
<dbReference type="Gene3D" id="1.20.1250.20">
    <property type="entry name" value="MFS general substrate transporter like domains"/>
    <property type="match status" value="1"/>
</dbReference>
<name>A0A5C8HLC4_9MICO</name>
<feature type="transmembrane region" description="Helical" evidence="6">
    <location>
        <begin position="325"/>
        <end position="343"/>
    </location>
</feature>
<dbReference type="Proteomes" id="UP000321196">
    <property type="component" value="Unassembled WGS sequence"/>
</dbReference>
<proteinExistence type="predicted"/>
<feature type="transmembrane region" description="Helical" evidence="6">
    <location>
        <begin position="96"/>
        <end position="115"/>
    </location>
</feature>
<feature type="transmembrane region" description="Helical" evidence="6">
    <location>
        <begin position="415"/>
        <end position="437"/>
    </location>
</feature>
<evidence type="ECO:0000256" key="2">
    <source>
        <dbReference type="ARBA" id="ARBA00022448"/>
    </source>
</evidence>
<dbReference type="AlphaFoldDB" id="A0A5C8HLC4"/>
<evidence type="ECO:0000313" key="9">
    <source>
        <dbReference type="Proteomes" id="UP000321196"/>
    </source>
</evidence>
<comment type="caution">
    <text evidence="8">The sequence shown here is derived from an EMBL/GenBank/DDBJ whole genome shotgun (WGS) entry which is preliminary data.</text>
</comment>
<feature type="transmembrane region" description="Helical" evidence="6">
    <location>
        <begin position="192"/>
        <end position="214"/>
    </location>
</feature>
<feature type="transmembrane region" description="Helical" evidence="6">
    <location>
        <begin position="443"/>
        <end position="465"/>
    </location>
</feature>
<dbReference type="PANTHER" id="PTHR23519:SF1">
    <property type="entry name" value="AUTOPHAGY-RELATED PROTEIN 22"/>
    <property type="match status" value="1"/>
</dbReference>
<reference evidence="8 9" key="1">
    <citation type="submission" date="2019-08" db="EMBL/GenBank/DDBJ databases">
        <authorList>
            <person name="Dong K."/>
        </authorList>
    </citation>
    <scope>NUCLEOTIDE SEQUENCE [LARGE SCALE GENOMIC DNA]</scope>
    <source>
        <strain evidence="8 9">M4-8</strain>
    </source>
</reference>
<sequence>MSNEMPTSRKIPTAANTGAIAPIGLELNEDRTIPKKQIWSWAMWDWATQPFNSVILTFVFVSLYLVSDSFLSPEIAALAEDAPEKQRALAELSATLGWGGTIAGIFIAVLAPVLAQRADAAGRRKRWLLIYTGALIVTMFLLYFVQADPAYFMLGVVLISAGTVFSELAGVNYNAMITQISTPSTVGRISGLGWGLGYIGGIVALVIVVVLNTFDWFGMDTSNGQAYRLIGVGAAVWACIFVIPMILNVPETPRMQSKPRGGNWVTDFLLSYRDLYHHVRRIFRESRPTFWFLVASAVYRDGLSGVFTFGAIIAARVYGFSTNEVIIFGIAANLIAGIGTIIAGRLDDIFGPRNVIIGALTALLGAGLLVFFLHDAGSIVFWICGMILSALVGPVQAASRSLLARVTPAGREGEIFGLYATTGRAASFLAAMLWAIFTSAMGAIYWGILGIMIVVGAGLVLMLFVKMPPMGSRATR</sequence>
<dbReference type="InterPro" id="IPR050495">
    <property type="entry name" value="ATG22/LtaA_families"/>
</dbReference>
<dbReference type="OrthoDB" id="9768783at2"/>
<comment type="subcellular location">
    <subcellularLocation>
        <location evidence="1">Cell membrane</location>
        <topology evidence="1">Multi-pass membrane protein</topology>
    </subcellularLocation>
</comment>
<feature type="transmembrane region" description="Helical" evidence="6">
    <location>
        <begin position="151"/>
        <end position="171"/>
    </location>
</feature>
<gene>
    <name evidence="8" type="ORF">FVP60_09690</name>
</gene>
<dbReference type="RefSeq" id="WP_147826091.1">
    <property type="nucleotide sequence ID" value="NZ_BAAARG010000003.1"/>
</dbReference>
<evidence type="ECO:0000256" key="6">
    <source>
        <dbReference type="SAM" id="Phobius"/>
    </source>
</evidence>
<evidence type="ECO:0000256" key="3">
    <source>
        <dbReference type="ARBA" id="ARBA00022692"/>
    </source>
</evidence>
<dbReference type="GO" id="GO:0022857">
    <property type="term" value="F:transmembrane transporter activity"/>
    <property type="evidence" value="ECO:0007669"/>
    <property type="project" value="InterPro"/>
</dbReference>
<dbReference type="SUPFAM" id="SSF103473">
    <property type="entry name" value="MFS general substrate transporter"/>
    <property type="match status" value="1"/>
</dbReference>